<reference evidence="2" key="1">
    <citation type="submission" date="2018-05" db="EMBL/GenBank/DDBJ databases">
        <authorList>
            <person name="Lanie J.A."/>
            <person name="Ng W.-L."/>
            <person name="Kazmierczak K.M."/>
            <person name="Andrzejewski T.M."/>
            <person name="Davidsen T.M."/>
            <person name="Wayne K.J."/>
            <person name="Tettelin H."/>
            <person name="Glass J.I."/>
            <person name="Rusch D."/>
            <person name="Podicherti R."/>
            <person name="Tsui H.-C.T."/>
            <person name="Winkler M.E."/>
        </authorList>
    </citation>
    <scope>NUCLEOTIDE SEQUENCE</scope>
</reference>
<proteinExistence type="predicted"/>
<keyword evidence="1" id="KW-0812">Transmembrane</keyword>
<protein>
    <submittedName>
        <fullName evidence="2">Uncharacterized protein</fullName>
    </submittedName>
</protein>
<gene>
    <name evidence="2" type="ORF">METZ01_LOCUS173836</name>
</gene>
<evidence type="ECO:0000256" key="1">
    <source>
        <dbReference type="SAM" id="Phobius"/>
    </source>
</evidence>
<feature type="transmembrane region" description="Helical" evidence="1">
    <location>
        <begin position="6"/>
        <end position="29"/>
    </location>
</feature>
<sequence>MISVSAAGSVLTFVLLSRRSLMLLIMLVMKNGFKL</sequence>
<accession>A0A382C5D1</accession>
<evidence type="ECO:0000313" key="2">
    <source>
        <dbReference type="EMBL" id="SVB20982.1"/>
    </source>
</evidence>
<keyword evidence="1" id="KW-1133">Transmembrane helix</keyword>
<organism evidence="2">
    <name type="scientific">marine metagenome</name>
    <dbReference type="NCBI Taxonomy" id="408172"/>
    <lineage>
        <taxon>unclassified sequences</taxon>
        <taxon>metagenomes</taxon>
        <taxon>ecological metagenomes</taxon>
    </lineage>
</organism>
<keyword evidence="1" id="KW-0472">Membrane</keyword>
<name>A0A382C5D1_9ZZZZ</name>
<dbReference type="EMBL" id="UINC01032776">
    <property type="protein sequence ID" value="SVB20982.1"/>
    <property type="molecule type" value="Genomic_DNA"/>
</dbReference>
<dbReference type="AlphaFoldDB" id="A0A382C5D1"/>